<name>A0A1U7NIQ3_9FIRM</name>
<evidence type="ECO:0000256" key="2">
    <source>
        <dbReference type="ARBA" id="ARBA00022475"/>
    </source>
</evidence>
<evidence type="ECO:0000256" key="4">
    <source>
        <dbReference type="ARBA" id="ARBA00022989"/>
    </source>
</evidence>
<dbReference type="RefSeq" id="WP_075817715.1">
    <property type="nucleotide sequence ID" value="NZ_CAPNHH010000126.1"/>
</dbReference>
<dbReference type="InterPro" id="IPR017039">
    <property type="entry name" value="Virul_fac_BrkB"/>
</dbReference>
<feature type="transmembrane region" description="Helical" evidence="6">
    <location>
        <begin position="143"/>
        <end position="170"/>
    </location>
</feature>
<protein>
    <submittedName>
        <fullName evidence="7">Uncharacterized protein</fullName>
    </submittedName>
</protein>
<organism evidence="7 8">
    <name type="scientific">Ileibacterium valens</name>
    <dbReference type="NCBI Taxonomy" id="1862668"/>
    <lineage>
        <taxon>Bacteria</taxon>
        <taxon>Bacillati</taxon>
        <taxon>Bacillota</taxon>
        <taxon>Erysipelotrichia</taxon>
        <taxon>Erysipelotrichales</taxon>
        <taxon>Erysipelotrichaceae</taxon>
        <taxon>Ileibacterium</taxon>
    </lineage>
</organism>
<dbReference type="EMBL" id="MPJW01000050">
    <property type="protein sequence ID" value="OLU42572.1"/>
    <property type="molecule type" value="Genomic_DNA"/>
</dbReference>
<keyword evidence="4 6" id="KW-1133">Transmembrane helix</keyword>
<keyword evidence="3 6" id="KW-0812">Transmembrane</keyword>
<keyword evidence="2" id="KW-1003">Cell membrane</keyword>
<feature type="transmembrane region" description="Helical" evidence="6">
    <location>
        <begin position="223"/>
        <end position="244"/>
    </location>
</feature>
<dbReference type="GeneID" id="82201898"/>
<evidence type="ECO:0000313" key="8">
    <source>
        <dbReference type="Proteomes" id="UP000186341"/>
    </source>
</evidence>
<keyword evidence="5 6" id="KW-0472">Membrane</keyword>
<dbReference type="OrthoDB" id="9775903at2"/>
<evidence type="ECO:0000313" key="7">
    <source>
        <dbReference type="EMBL" id="OLU42572.1"/>
    </source>
</evidence>
<dbReference type="GO" id="GO:0005886">
    <property type="term" value="C:plasma membrane"/>
    <property type="evidence" value="ECO:0007669"/>
    <property type="project" value="UniProtKB-SubCell"/>
</dbReference>
<dbReference type="PANTHER" id="PTHR30213:SF0">
    <property type="entry name" value="UPF0761 MEMBRANE PROTEIN YIHY"/>
    <property type="match status" value="1"/>
</dbReference>
<feature type="transmembrane region" description="Helical" evidence="6">
    <location>
        <begin position="190"/>
        <end position="211"/>
    </location>
</feature>
<dbReference type="Pfam" id="PF03631">
    <property type="entry name" value="Virul_fac_BrkB"/>
    <property type="match status" value="1"/>
</dbReference>
<dbReference type="Proteomes" id="UP000186341">
    <property type="component" value="Unassembled WGS sequence"/>
</dbReference>
<sequence length="297" mass="33866">MKYFINSLRSKLTSEKQSSVAVELLKRYMRDDIGMKAAALSYYLIFSIFPMLILLSMIVGMMHLNASSLDGLLDSLLPKDMIEVLKNYIVYVNDSYNSTLMSFAIIFSIYFPWRFIKSLMESIRVSFGLGKSKHLLRDIIRQLICTLLLPLTILLCLILIIFGQNVITWICSLLLPGTIRLSNLLLNLWQYLRFVAAALLMSAALAILYELSMDKPLKVKKILPGILFSIFTWILASVIFSFYVENFANYSVIYGAIGGFMVLLLWLYLTSTIFILGSELNDILLQRKEKETAVKPS</sequence>
<proteinExistence type="predicted"/>
<dbReference type="NCBIfam" id="TIGR00765">
    <property type="entry name" value="yihY_not_rbn"/>
    <property type="match status" value="1"/>
</dbReference>
<evidence type="ECO:0000256" key="6">
    <source>
        <dbReference type="SAM" id="Phobius"/>
    </source>
</evidence>
<dbReference type="AlphaFoldDB" id="A0A1U7NIQ3"/>
<comment type="caution">
    <text evidence="7">The sequence shown here is derived from an EMBL/GenBank/DDBJ whole genome shotgun (WGS) entry which is preliminary data.</text>
</comment>
<dbReference type="PIRSF" id="PIRSF035875">
    <property type="entry name" value="RNase_BN"/>
    <property type="match status" value="1"/>
</dbReference>
<feature type="transmembrane region" description="Helical" evidence="6">
    <location>
        <begin position="40"/>
        <end position="64"/>
    </location>
</feature>
<feature type="transmembrane region" description="Helical" evidence="6">
    <location>
        <begin position="96"/>
        <end position="116"/>
    </location>
</feature>
<gene>
    <name evidence="7" type="ORF">BO222_01395</name>
</gene>
<feature type="transmembrane region" description="Helical" evidence="6">
    <location>
        <begin position="250"/>
        <end position="277"/>
    </location>
</feature>
<evidence type="ECO:0000256" key="1">
    <source>
        <dbReference type="ARBA" id="ARBA00004651"/>
    </source>
</evidence>
<accession>A0A1U7NIQ3</accession>
<comment type="subcellular location">
    <subcellularLocation>
        <location evidence="1">Cell membrane</location>
        <topology evidence="1">Multi-pass membrane protein</topology>
    </subcellularLocation>
</comment>
<keyword evidence="8" id="KW-1185">Reference proteome</keyword>
<evidence type="ECO:0000256" key="3">
    <source>
        <dbReference type="ARBA" id="ARBA00022692"/>
    </source>
</evidence>
<evidence type="ECO:0000256" key="5">
    <source>
        <dbReference type="ARBA" id="ARBA00023136"/>
    </source>
</evidence>
<reference evidence="7 8" key="1">
    <citation type="submission" date="2016-11" db="EMBL/GenBank/DDBJ databases">
        <title>Description of two novel members of the family Erysipelotrichaceae: Ileibacterium lipovorans gen. nov., sp. nov. and Dubosiella newyorkensis, gen. nov., sp. nov.</title>
        <authorList>
            <person name="Cox L.M."/>
            <person name="Sohn J."/>
            <person name="Tyrrell K.L."/>
            <person name="Citron D.M."/>
            <person name="Lawson P.A."/>
            <person name="Patel N.B."/>
            <person name="Iizumi T."/>
            <person name="Perez-Perez G.I."/>
            <person name="Goldstein E.J."/>
            <person name="Blaser M.J."/>
        </authorList>
    </citation>
    <scope>NUCLEOTIDE SEQUENCE [LARGE SCALE GENOMIC DNA]</scope>
    <source>
        <strain evidence="7 8">NYU-BL-A3</strain>
    </source>
</reference>
<dbReference type="PANTHER" id="PTHR30213">
    <property type="entry name" value="INNER MEMBRANE PROTEIN YHJD"/>
    <property type="match status" value="1"/>
</dbReference>